<dbReference type="RefSeq" id="WP_345551474.1">
    <property type="nucleotide sequence ID" value="NZ_BAABRT010000018.1"/>
</dbReference>
<dbReference type="InterPro" id="IPR053924">
    <property type="entry name" value="RecX_HTH_2nd"/>
</dbReference>
<keyword evidence="10" id="KW-1185">Reference proteome</keyword>
<dbReference type="Pfam" id="PF02631">
    <property type="entry name" value="RecX_HTH2"/>
    <property type="match status" value="1"/>
</dbReference>
<evidence type="ECO:0000313" key="10">
    <source>
        <dbReference type="Proteomes" id="UP001408594"/>
    </source>
</evidence>
<feature type="domain" description="RecX second three-helical" evidence="6">
    <location>
        <begin position="56"/>
        <end position="96"/>
    </location>
</feature>
<evidence type="ECO:0000256" key="2">
    <source>
        <dbReference type="ARBA" id="ARBA00009695"/>
    </source>
</evidence>
<accession>A0ABP9WSQ7</accession>
<comment type="caution">
    <text evidence="9">The sequence shown here is derived from an EMBL/GenBank/DDBJ whole genome shotgun (WGS) entry which is preliminary data.</text>
</comment>
<dbReference type="InterPro" id="IPR053926">
    <property type="entry name" value="RecX_HTH_1st"/>
</dbReference>
<dbReference type="InterPro" id="IPR003783">
    <property type="entry name" value="Regulatory_RecX"/>
</dbReference>
<dbReference type="HAMAP" id="MF_01114">
    <property type="entry name" value="RecX"/>
    <property type="match status" value="1"/>
</dbReference>
<evidence type="ECO:0000256" key="5">
    <source>
        <dbReference type="HAMAP-Rule" id="MF_01114"/>
    </source>
</evidence>
<evidence type="ECO:0000256" key="3">
    <source>
        <dbReference type="ARBA" id="ARBA00018111"/>
    </source>
</evidence>
<gene>
    <name evidence="5 9" type="primary">recX</name>
    <name evidence="9" type="ORF">Maes01_02200</name>
</gene>
<evidence type="ECO:0000256" key="1">
    <source>
        <dbReference type="ARBA" id="ARBA00004496"/>
    </source>
</evidence>
<dbReference type="Gene3D" id="1.10.10.10">
    <property type="entry name" value="Winged helix-like DNA-binding domain superfamily/Winged helix DNA-binding domain"/>
    <property type="match status" value="3"/>
</dbReference>
<dbReference type="EMBL" id="BAABRT010000018">
    <property type="protein sequence ID" value="GAA5525628.1"/>
    <property type="molecule type" value="Genomic_DNA"/>
</dbReference>
<organism evidence="9 10">
    <name type="scientific">Microbulbifer aestuariivivens</name>
    <dbReference type="NCBI Taxonomy" id="1908308"/>
    <lineage>
        <taxon>Bacteria</taxon>
        <taxon>Pseudomonadati</taxon>
        <taxon>Pseudomonadota</taxon>
        <taxon>Gammaproteobacteria</taxon>
        <taxon>Cellvibrionales</taxon>
        <taxon>Microbulbiferaceae</taxon>
        <taxon>Microbulbifer</taxon>
    </lineage>
</organism>
<feature type="domain" description="RecX first three-helical" evidence="8">
    <location>
        <begin position="14"/>
        <end position="41"/>
    </location>
</feature>
<reference evidence="9 10" key="1">
    <citation type="submission" date="2024-02" db="EMBL/GenBank/DDBJ databases">
        <title>Microbulbifer aestuariivivens NBRC 112533.</title>
        <authorList>
            <person name="Ichikawa N."/>
            <person name="Katano-Makiyama Y."/>
            <person name="Hidaka K."/>
        </authorList>
    </citation>
    <scope>NUCLEOTIDE SEQUENCE [LARGE SCALE GENOMIC DNA]</scope>
    <source>
        <strain evidence="9 10">NBRC 112533</strain>
    </source>
</reference>
<evidence type="ECO:0000256" key="4">
    <source>
        <dbReference type="ARBA" id="ARBA00022490"/>
    </source>
</evidence>
<dbReference type="Proteomes" id="UP001408594">
    <property type="component" value="Unassembled WGS sequence"/>
</dbReference>
<evidence type="ECO:0000313" key="9">
    <source>
        <dbReference type="EMBL" id="GAA5525628.1"/>
    </source>
</evidence>
<evidence type="ECO:0000259" key="6">
    <source>
        <dbReference type="Pfam" id="PF02631"/>
    </source>
</evidence>
<dbReference type="PANTHER" id="PTHR33602:SF1">
    <property type="entry name" value="REGULATORY PROTEIN RECX FAMILY PROTEIN"/>
    <property type="match status" value="1"/>
</dbReference>
<comment type="similarity">
    <text evidence="2 5">Belongs to the RecX family.</text>
</comment>
<sequence>MFSENSPAQALFGAALELLSRREHSRRELREKLGGKFPDADFDTLFLRLQELNYQSDQRFAEVFARSRVQRGQGPLRIRRELQQRGVGADLIENALCGLHEDWFQLATELLQRKFRAPVNRALPREQQLKERARRQRYLAYRGFPSDAIHWALDAADSDLYSQS</sequence>
<dbReference type="InterPro" id="IPR053925">
    <property type="entry name" value="RecX_HTH_3rd"/>
</dbReference>
<evidence type="ECO:0000259" key="8">
    <source>
        <dbReference type="Pfam" id="PF21982"/>
    </source>
</evidence>
<comment type="subcellular location">
    <subcellularLocation>
        <location evidence="1 5">Cytoplasm</location>
    </subcellularLocation>
</comment>
<dbReference type="Pfam" id="PF21982">
    <property type="entry name" value="RecX_HTH1"/>
    <property type="match status" value="1"/>
</dbReference>
<dbReference type="Pfam" id="PF21981">
    <property type="entry name" value="RecX_HTH3"/>
    <property type="match status" value="1"/>
</dbReference>
<name>A0ABP9WSQ7_9GAMM</name>
<comment type="function">
    <text evidence="5">Modulates RecA activity.</text>
</comment>
<keyword evidence="4 5" id="KW-0963">Cytoplasm</keyword>
<proteinExistence type="inferred from homology"/>
<dbReference type="PANTHER" id="PTHR33602">
    <property type="entry name" value="REGULATORY PROTEIN RECX FAMILY PROTEIN"/>
    <property type="match status" value="1"/>
</dbReference>
<evidence type="ECO:0000259" key="7">
    <source>
        <dbReference type="Pfam" id="PF21981"/>
    </source>
</evidence>
<protein>
    <recommendedName>
        <fullName evidence="3 5">Regulatory protein RecX</fullName>
    </recommendedName>
</protein>
<dbReference type="InterPro" id="IPR036388">
    <property type="entry name" value="WH-like_DNA-bd_sf"/>
</dbReference>
<feature type="domain" description="RecX third three-helical" evidence="7">
    <location>
        <begin position="101"/>
        <end position="153"/>
    </location>
</feature>